<dbReference type="EMBL" id="FNCV01000001">
    <property type="protein sequence ID" value="SDG45872.1"/>
    <property type="molecule type" value="Genomic_DNA"/>
</dbReference>
<dbReference type="RefSeq" id="WP_218119448.1">
    <property type="nucleotide sequence ID" value="NZ_FNCV01000001.1"/>
</dbReference>
<dbReference type="PANTHER" id="PTHR43540">
    <property type="entry name" value="PEROXYUREIDOACRYLATE/UREIDOACRYLATE AMIDOHYDROLASE-RELATED"/>
    <property type="match status" value="1"/>
</dbReference>
<dbReference type="PANTHER" id="PTHR43540:SF15">
    <property type="entry name" value="BLR5631 PROTEIN"/>
    <property type="match status" value="1"/>
</dbReference>
<dbReference type="InterPro" id="IPR050272">
    <property type="entry name" value="Isochorismatase-like_hydrls"/>
</dbReference>
<feature type="domain" description="Isochorismatase-like" evidence="2">
    <location>
        <begin position="25"/>
        <end position="162"/>
    </location>
</feature>
<evidence type="ECO:0000313" key="4">
    <source>
        <dbReference type="Proteomes" id="UP000217076"/>
    </source>
</evidence>
<dbReference type="Pfam" id="PF00857">
    <property type="entry name" value="Isochorismatase"/>
    <property type="match status" value="1"/>
</dbReference>
<keyword evidence="4" id="KW-1185">Reference proteome</keyword>
<dbReference type="Gene3D" id="3.40.50.850">
    <property type="entry name" value="Isochorismatase-like"/>
    <property type="match status" value="1"/>
</dbReference>
<dbReference type="AlphaFoldDB" id="A0A1G7UE64"/>
<dbReference type="STRING" id="83401.SAMN05421742_101304"/>
<protein>
    <submittedName>
        <fullName evidence="3">Nicotinamidase-related amidase</fullName>
    </submittedName>
</protein>
<sequence>MTNQPRTLLEMAGAKLVPPTFEAAVVVVVDAQNEYLDGALALPGIGPASAAIARLLAAARAAGAPVIHVVHHGRPGGLFDPEGRGAAIIDACAPAEGEAVCVKGLPNSFTSPAFVEAVKATGRQQLILTGFMAHMCVSSTARAALDHGLFTCIPADAVADRDLPDPLGGVQPAAALVRAELAALADRFSLVVPSVEVFL</sequence>
<proteinExistence type="predicted"/>
<dbReference type="SUPFAM" id="SSF52499">
    <property type="entry name" value="Isochorismatase-like hydrolases"/>
    <property type="match status" value="1"/>
</dbReference>
<dbReference type="GO" id="GO:0016787">
    <property type="term" value="F:hydrolase activity"/>
    <property type="evidence" value="ECO:0007669"/>
    <property type="project" value="UniProtKB-KW"/>
</dbReference>
<dbReference type="InterPro" id="IPR000868">
    <property type="entry name" value="Isochorismatase-like_dom"/>
</dbReference>
<name>A0A1G7UE64_9PROT</name>
<gene>
    <name evidence="3" type="ORF">SAMN05421742_101304</name>
</gene>
<dbReference type="Proteomes" id="UP000217076">
    <property type="component" value="Unassembled WGS sequence"/>
</dbReference>
<reference evidence="4" key="1">
    <citation type="submission" date="2016-10" db="EMBL/GenBank/DDBJ databases">
        <authorList>
            <person name="Varghese N."/>
            <person name="Submissions S."/>
        </authorList>
    </citation>
    <scope>NUCLEOTIDE SEQUENCE [LARGE SCALE GENOMIC DNA]</scope>
    <source>
        <strain evidence="4">930I</strain>
    </source>
</reference>
<evidence type="ECO:0000313" key="3">
    <source>
        <dbReference type="EMBL" id="SDG45872.1"/>
    </source>
</evidence>
<evidence type="ECO:0000256" key="1">
    <source>
        <dbReference type="ARBA" id="ARBA00022801"/>
    </source>
</evidence>
<accession>A0A1G7UE64</accession>
<dbReference type="InterPro" id="IPR036380">
    <property type="entry name" value="Isochorismatase-like_sf"/>
</dbReference>
<organism evidence="3 4">
    <name type="scientific">Roseospirillum parvum</name>
    <dbReference type="NCBI Taxonomy" id="83401"/>
    <lineage>
        <taxon>Bacteria</taxon>
        <taxon>Pseudomonadati</taxon>
        <taxon>Pseudomonadota</taxon>
        <taxon>Alphaproteobacteria</taxon>
        <taxon>Rhodospirillales</taxon>
        <taxon>Rhodospirillaceae</taxon>
        <taxon>Roseospirillum</taxon>
    </lineage>
</organism>
<evidence type="ECO:0000259" key="2">
    <source>
        <dbReference type="Pfam" id="PF00857"/>
    </source>
</evidence>
<keyword evidence="1" id="KW-0378">Hydrolase</keyword>